<evidence type="ECO:0000256" key="4">
    <source>
        <dbReference type="ARBA" id="ARBA00022741"/>
    </source>
</evidence>
<dbReference type="InterPro" id="IPR004472">
    <property type="entry name" value="DTB_synth_BioD"/>
</dbReference>
<keyword evidence="10" id="KW-1185">Reference proteome</keyword>
<reference evidence="9 10" key="1">
    <citation type="submission" date="2023-08" db="EMBL/GenBank/DDBJ databases">
        <title>Pleionea litopenaei sp. nov., isolated from stomach of juvenile Litopenaeus vannamei.</title>
        <authorList>
            <person name="Rho A.M."/>
            <person name="Hwang C.Y."/>
        </authorList>
    </citation>
    <scope>NUCLEOTIDE SEQUENCE [LARGE SCALE GENOMIC DNA]</scope>
    <source>
        <strain evidence="9 10">HL-JVS1</strain>
    </source>
</reference>
<evidence type="ECO:0000256" key="2">
    <source>
        <dbReference type="ARBA" id="ARBA00022598"/>
    </source>
</evidence>
<evidence type="ECO:0000256" key="7">
    <source>
        <dbReference type="ARBA" id="ARBA00022842"/>
    </source>
</evidence>
<comment type="caution">
    <text evidence="8">Lacks conserved residue(s) required for the propagation of feature annotation.</text>
</comment>
<dbReference type="Gene3D" id="3.40.50.300">
    <property type="entry name" value="P-loop containing nucleotide triphosphate hydrolases"/>
    <property type="match status" value="1"/>
</dbReference>
<dbReference type="PIRSF" id="PIRSF006755">
    <property type="entry name" value="DTB_synth"/>
    <property type="match status" value="1"/>
</dbReference>
<sequence>MLRRYFITGTDTEVGKTFVTTRLIKYLNQHGTVAMGFKPIAAGAEWIDQQWQNDDARAIMAVNPVQQEYASINPFCFEQPIAPHLAAERPPSVIEVVETVNRSLAQQQDIQVALIEGAGGFLVPLNESESFADLIKPLNAKVILVVGMRLGCISHALLTFEAIQSRGLDVVGWVANQIDPMMSCYAENLATLERLLAAPLLGELKHNAETFEQLTQSL</sequence>
<evidence type="ECO:0000256" key="6">
    <source>
        <dbReference type="ARBA" id="ARBA00022840"/>
    </source>
</evidence>
<dbReference type="PANTHER" id="PTHR43210">
    <property type="entry name" value="DETHIOBIOTIN SYNTHETASE"/>
    <property type="match status" value="1"/>
</dbReference>
<evidence type="ECO:0000313" key="9">
    <source>
        <dbReference type="EMBL" id="WMS89176.1"/>
    </source>
</evidence>
<organism evidence="9 10">
    <name type="scientific">Pleionea litopenaei</name>
    <dbReference type="NCBI Taxonomy" id="3070815"/>
    <lineage>
        <taxon>Bacteria</taxon>
        <taxon>Pseudomonadati</taxon>
        <taxon>Pseudomonadota</taxon>
        <taxon>Gammaproteobacteria</taxon>
        <taxon>Oceanospirillales</taxon>
        <taxon>Pleioneaceae</taxon>
        <taxon>Pleionea</taxon>
    </lineage>
</organism>
<dbReference type="GO" id="GO:0005524">
    <property type="term" value="F:ATP binding"/>
    <property type="evidence" value="ECO:0007669"/>
    <property type="project" value="UniProtKB-UniRule"/>
</dbReference>
<dbReference type="NCBIfam" id="TIGR00347">
    <property type="entry name" value="bioD"/>
    <property type="match status" value="1"/>
</dbReference>
<dbReference type="Pfam" id="PF13500">
    <property type="entry name" value="AAA_26"/>
    <property type="match status" value="1"/>
</dbReference>
<feature type="binding site" evidence="8">
    <location>
        <position position="55"/>
    </location>
    <ligand>
        <name>ATP</name>
        <dbReference type="ChEBI" id="CHEBI:30616"/>
    </ligand>
</feature>
<comment type="similarity">
    <text evidence="8">Belongs to the dethiobiotin synthetase family.</text>
</comment>
<dbReference type="GO" id="GO:0004141">
    <property type="term" value="F:dethiobiotin synthase activity"/>
    <property type="evidence" value="ECO:0007669"/>
    <property type="project" value="UniProtKB-UniRule"/>
</dbReference>
<dbReference type="KEGG" id="plei:Q9312_09765"/>
<dbReference type="CDD" id="cd03109">
    <property type="entry name" value="DTBS"/>
    <property type="match status" value="1"/>
</dbReference>
<keyword evidence="6 8" id="KW-0067">ATP-binding</keyword>
<keyword evidence="2 8" id="KW-0436">Ligase</keyword>
<protein>
    <recommendedName>
        <fullName evidence="8">ATP-dependent dethiobiotin synthetase BioD</fullName>
        <ecNumber evidence="8">6.3.3.3</ecNumber>
    </recommendedName>
    <alternativeName>
        <fullName evidence="8">DTB synthetase</fullName>
        <shortName evidence="8">DTBS</shortName>
    </alternativeName>
    <alternativeName>
        <fullName evidence="8">Dethiobiotin synthase</fullName>
    </alternativeName>
</protein>
<feature type="binding site" evidence="8">
    <location>
        <position position="116"/>
    </location>
    <ligand>
        <name>Mg(2+)</name>
        <dbReference type="ChEBI" id="CHEBI:18420"/>
    </ligand>
</feature>
<dbReference type="AlphaFoldDB" id="A0AA51RWY6"/>
<keyword evidence="7 8" id="KW-0460">Magnesium</keyword>
<dbReference type="SUPFAM" id="SSF52540">
    <property type="entry name" value="P-loop containing nucleoside triphosphate hydrolases"/>
    <property type="match status" value="1"/>
</dbReference>
<feature type="binding site" evidence="8">
    <location>
        <position position="17"/>
    </location>
    <ligand>
        <name>Mg(2+)</name>
        <dbReference type="ChEBI" id="CHEBI:18420"/>
    </ligand>
</feature>
<dbReference type="GO" id="GO:0000287">
    <property type="term" value="F:magnesium ion binding"/>
    <property type="evidence" value="ECO:0007669"/>
    <property type="project" value="UniProtKB-UniRule"/>
</dbReference>
<feature type="binding site" evidence="8">
    <location>
        <position position="207"/>
    </location>
    <ligand>
        <name>ATP</name>
        <dbReference type="ChEBI" id="CHEBI:30616"/>
    </ligand>
</feature>
<comment type="catalytic activity">
    <reaction evidence="8">
        <text>(7R,8S)-7,8-diammoniononanoate + CO2 + ATP = (4R,5S)-dethiobiotin + ADP + phosphate + 3 H(+)</text>
        <dbReference type="Rhea" id="RHEA:15805"/>
        <dbReference type="ChEBI" id="CHEBI:15378"/>
        <dbReference type="ChEBI" id="CHEBI:16526"/>
        <dbReference type="ChEBI" id="CHEBI:30616"/>
        <dbReference type="ChEBI" id="CHEBI:43474"/>
        <dbReference type="ChEBI" id="CHEBI:149469"/>
        <dbReference type="ChEBI" id="CHEBI:149473"/>
        <dbReference type="ChEBI" id="CHEBI:456216"/>
        <dbReference type="EC" id="6.3.3.3"/>
    </reaction>
</comment>
<comment type="pathway">
    <text evidence="8">Cofactor biosynthesis; biotin biosynthesis; biotin from 7,8-diaminononanoate: step 1/2.</text>
</comment>
<evidence type="ECO:0000256" key="8">
    <source>
        <dbReference type="HAMAP-Rule" id="MF_00336"/>
    </source>
</evidence>
<feature type="binding site" evidence="8">
    <location>
        <begin position="176"/>
        <end position="177"/>
    </location>
    <ligand>
        <name>ATP</name>
        <dbReference type="ChEBI" id="CHEBI:30616"/>
    </ligand>
</feature>
<gene>
    <name evidence="8 9" type="primary">bioD</name>
    <name evidence="9" type="ORF">Q9312_09765</name>
</gene>
<keyword evidence="3 8" id="KW-0479">Metal-binding</keyword>
<evidence type="ECO:0000256" key="5">
    <source>
        <dbReference type="ARBA" id="ARBA00022756"/>
    </source>
</evidence>
<evidence type="ECO:0000256" key="1">
    <source>
        <dbReference type="ARBA" id="ARBA00022490"/>
    </source>
</evidence>
<dbReference type="EMBL" id="CP133548">
    <property type="protein sequence ID" value="WMS89176.1"/>
    <property type="molecule type" value="Genomic_DNA"/>
</dbReference>
<dbReference type="GO" id="GO:0005829">
    <property type="term" value="C:cytosol"/>
    <property type="evidence" value="ECO:0007669"/>
    <property type="project" value="TreeGrafter"/>
</dbReference>
<feature type="binding site" evidence="8">
    <location>
        <begin position="13"/>
        <end position="18"/>
    </location>
    <ligand>
        <name>ATP</name>
        <dbReference type="ChEBI" id="CHEBI:30616"/>
    </ligand>
</feature>
<proteinExistence type="inferred from homology"/>
<dbReference type="Proteomes" id="UP001239782">
    <property type="component" value="Chromosome"/>
</dbReference>
<dbReference type="EC" id="6.3.3.3" evidence="8"/>
<keyword evidence="5 8" id="KW-0093">Biotin biosynthesis</keyword>
<feature type="binding site" evidence="8">
    <location>
        <begin position="116"/>
        <end position="119"/>
    </location>
    <ligand>
        <name>ATP</name>
        <dbReference type="ChEBI" id="CHEBI:30616"/>
    </ligand>
</feature>
<dbReference type="FunFam" id="3.40.50.300:FF:000292">
    <property type="entry name" value="ATP-dependent dethiobiotin synthetase BioD"/>
    <property type="match status" value="1"/>
</dbReference>
<comment type="cofactor">
    <cofactor evidence="8">
        <name>Mg(2+)</name>
        <dbReference type="ChEBI" id="CHEBI:18420"/>
    </cofactor>
</comment>
<dbReference type="GO" id="GO:0009102">
    <property type="term" value="P:biotin biosynthetic process"/>
    <property type="evidence" value="ECO:0007669"/>
    <property type="project" value="UniProtKB-UniRule"/>
</dbReference>
<dbReference type="GO" id="GO:0042803">
    <property type="term" value="F:protein homodimerization activity"/>
    <property type="evidence" value="ECO:0007669"/>
    <property type="project" value="UniProtKB-ARBA"/>
</dbReference>
<dbReference type="HAMAP" id="MF_00336">
    <property type="entry name" value="BioD"/>
    <property type="match status" value="1"/>
</dbReference>
<dbReference type="RefSeq" id="WP_309204441.1">
    <property type="nucleotide sequence ID" value="NZ_CP133548.1"/>
</dbReference>
<comment type="subcellular location">
    <subcellularLocation>
        <location evidence="8">Cytoplasm</location>
    </subcellularLocation>
</comment>
<dbReference type="InterPro" id="IPR027417">
    <property type="entry name" value="P-loop_NTPase"/>
</dbReference>
<keyword evidence="4 8" id="KW-0547">Nucleotide-binding</keyword>
<keyword evidence="1 8" id="KW-0963">Cytoplasm</keyword>
<dbReference type="PANTHER" id="PTHR43210:SF5">
    <property type="entry name" value="DETHIOBIOTIN SYNTHETASE"/>
    <property type="match status" value="1"/>
</dbReference>
<evidence type="ECO:0000256" key="3">
    <source>
        <dbReference type="ARBA" id="ARBA00022723"/>
    </source>
</evidence>
<name>A0AA51RWY6_9GAMM</name>
<evidence type="ECO:0000313" key="10">
    <source>
        <dbReference type="Proteomes" id="UP001239782"/>
    </source>
</evidence>
<comment type="subunit">
    <text evidence="8">Homodimer.</text>
</comment>
<comment type="function">
    <text evidence="8">Catalyzes a mechanistically unusual reaction, the ATP-dependent insertion of CO2 between the N7 and N8 nitrogen atoms of 7,8-diaminopelargonic acid (DAPA, also called 7,8-diammoniononanoate) to form a ureido ring.</text>
</comment>
<feature type="active site" evidence="8">
    <location>
        <position position="38"/>
    </location>
</feature>
<feature type="binding site" evidence="8">
    <location>
        <position position="55"/>
    </location>
    <ligand>
        <name>Mg(2+)</name>
        <dbReference type="ChEBI" id="CHEBI:18420"/>
    </ligand>
</feature>
<accession>A0AA51RWY6</accession>